<dbReference type="Pfam" id="PF03235">
    <property type="entry name" value="GmrSD_N"/>
    <property type="match status" value="1"/>
</dbReference>
<sequence>MATNELKSLKNIFDGKYLRIPDYQRGYAWEYNQLKDFWEDLENLENDKTHYMGVLTLEKVTQEKKEEKIEYWKIDYGAYKSDNVFYVVDGQQRITTSIILISVILNNIKETQQTKDKTLWFTDEEYNDLYKKYIAKSNQNGEYLYYFGYTADNPSYEFLKTKIFENKSISNTNNETLYTANLENAKKFFKEKINNFTLKQKENLFKKVTEQLLFNVYEISNDLDVFIAFETMNNRGKKLSNLELLKNRLIYLSTKFEDEDKFSLRRKINECWKKIYEYLGKNKLQPLNDDVFLKNHWIMYFKYSREKGNDYIVSLLEEIFVCKRILGKNIDNPLTIKEINDYILSLSTSIEHWYYLFNPEQSNYTEEVKTLLDKLNRLGYRSFAPLLMAVFSKNNTFNNDEICDLLKMIEKFIFLIFEISKRRSNTGDSTFYNYANQYYHNDKSNISIKDIIGIYDLKNDEYSGINWWLVSYVDIEQFYIYLKDKFKNKDGYYSWTGLSYFLFEYELSLQHKSKNNTIKINWKEYINSKKDYNSIEHILPQTPTDEYWINKLKQVNSDDYKYIINSLGNLIPLSKAKNSKLNNKNFYIKKNGEDGEFIGYKNGSYSEQEINEKEEWGIEEINERTNKLIEFLINHWEIDKYCLINNINNKLNFIKTIK</sequence>
<dbReference type="InterPro" id="IPR004919">
    <property type="entry name" value="GmrSD_N"/>
</dbReference>
<feature type="domain" description="GmrSD restriction endonucleases C-terminal" evidence="2">
    <location>
        <begin position="482"/>
        <end position="630"/>
    </location>
</feature>
<evidence type="ECO:0000313" key="3">
    <source>
        <dbReference type="EMBL" id="EDP6814693.1"/>
    </source>
</evidence>
<dbReference type="EMBL" id="AANNSE010000004">
    <property type="protein sequence ID" value="EDP6814693.1"/>
    <property type="molecule type" value="Genomic_DNA"/>
</dbReference>
<protein>
    <submittedName>
        <fullName evidence="3">DUF262 domain-containing protein</fullName>
    </submittedName>
</protein>
<dbReference type="RefSeq" id="WP_214098327.1">
    <property type="nucleotide sequence ID" value="NZ_JAHCYN010000003.1"/>
</dbReference>
<feature type="domain" description="GmrSD restriction endonucleases N-terminal" evidence="1">
    <location>
        <begin position="10"/>
        <end position="249"/>
    </location>
</feature>
<organism evidence="3 4">
    <name type="scientific">Campylobacter lari</name>
    <dbReference type="NCBI Taxonomy" id="201"/>
    <lineage>
        <taxon>Bacteria</taxon>
        <taxon>Pseudomonadati</taxon>
        <taxon>Campylobacterota</taxon>
        <taxon>Epsilonproteobacteria</taxon>
        <taxon>Campylobacterales</taxon>
        <taxon>Campylobacteraceae</taxon>
        <taxon>Campylobacter</taxon>
    </lineage>
</organism>
<name>A0A6N6BE02_CAMLA</name>
<dbReference type="InterPro" id="IPR011089">
    <property type="entry name" value="GmrSD_C"/>
</dbReference>
<evidence type="ECO:0000259" key="1">
    <source>
        <dbReference type="Pfam" id="PF03235"/>
    </source>
</evidence>
<dbReference type="Proteomes" id="UP000471322">
    <property type="component" value="Unassembled WGS sequence"/>
</dbReference>
<accession>A0A6N6BE02</accession>
<dbReference type="Pfam" id="PF07510">
    <property type="entry name" value="GmrSD_C"/>
    <property type="match status" value="1"/>
</dbReference>
<proteinExistence type="predicted"/>
<gene>
    <name evidence="3" type="ORF">GL567_03785</name>
</gene>
<reference evidence="3 4" key="1">
    <citation type="submission" date="2019-11" db="EMBL/GenBank/DDBJ databases">
        <authorList>
            <consortium name="PulseNet: The National Subtyping Network for Foodborne Disease Surveillance"/>
            <person name="Tarr C.L."/>
            <person name="Trees E."/>
            <person name="Katz L.S."/>
            <person name="Carleton-Romer H.A."/>
            <person name="Stroika S."/>
            <person name="Kucerova Z."/>
            <person name="Roache K.F."/>
            <person name="Sabol A.L."/>
            <person name="Besser J."/>
            <person name="Gerner-Smidt P."/>
        </authorList>
    </citation>
    <scope>NUCLEOTIDE SEQUENCE [LARGE SCALE GENOMIC DNA]</scope>
    <source>
        <strain evidence="3 4">PNUSAC013627</strain>
    </source>
</reference>
<evidence type="ECO:0000259" key="2">
    <source>
        <dbReference type="Pfam" id="PF07510"/>
    </source>
</evidence>
<evidence type="ECO:0000313" key="4">
    <source>
        <dbReference type="Proteomes" id="UP000471322"/>
    </source>
</evidence>
<dbReference type="PANTHER" id="PTHR35149">
    <property type="entry name" value="SLL5132 PROTEIN"/>
    <property type="match status" value="1"/>
</dbReference>
<dbReference type="AlphaFoldDB" id="A0A6N6BE02"/>
<dbReference type="PANTHER" id="PTHR35149:SF1">
    <property type="entry name" value="DUF5655 DOMAIN-CONTAINING PROTEIN"/>
    <property type="match status" value="1"/>
</dbReference>
<comment type="caution">
    <text evidence="3">The sequence shown here is derived from an EMBL/GenBank/DDBJ whole genome shotgun (WGS) entry which is preliminary data.</text>
</comment>